<dbReference type="Proteomes" id="UP000737555">
    <property type="component" value="Unassembled WGS sequence"/>
</dbReference>
<dbReference type="GO" id="GO:0000287">
    <property type="term" value="F:magnesium ion binding"/>
    <property type="evidence" value="ECO:0007669"/>
    <property type="project" value="InterPro"/>
</dbReference>
<proteinExistence type="inferred from homology"/>
<feature type="binding site" evidence="1">
    <location>
        <position position="49"/>
    </location>
    <ligand>
        <name>7,8-didemethyl-8-hydroxy-5-deazariboflavin</name>
        <dbReference type="ChEBI" id="CHEBI:59904"/>
    </ligand>
</feature>
<comment type="subunit">
    <text evidence="1">Homodimer.</text>
</comment>
<evidence type="ECO:0000313" key="3">
    <source>
        <dbReference type="Proteomes" id="UP000737555"/>
    </source>
</evidence>
<gene>
    <name evidence="1" type="primary">cofD</name>
    <name evidence="2" type="ORF">HQQ74_09385</name>
</gene>
<evidence type="ECO:0000256" key="1">
    <source>
        <dbReference type="HAMAP-Rule" id="MF_01257"/>
    </source>
</evidence>
<dbReference type="UniPathway" id="UPA00071"/>
<dbReference type="AlphaFoldDB" id="A0A7K4C2U6"/>
<name>A0A7K4C2U6_9EURY</name>
<dbReference type="InterPro" id="IPR010115">
    <property type="entry name" value="FbiA/CofD"/>
</dbReference>
<dbReference type="GO" id="GO:0043743">
    <property type="term" value="F:LPPG:FO 2-phospho-L-lactate transferase activity"/>
    <property type="evidence" value="ECO:0007669"/>
    <property type="project" value="UniProtKB-EC"/>
</dbReference>
<dbReference type="CDD" id="cd07186">
    <property type="entry name" value="CofD_like"/>
    <property type="match status" value="1"/>
</dbReference>
<dbReference type="Gene3D" id="1.10.8.240">
    <property type="entry name" value="CofD-like domain"/>
    <property type="match status" value="1"/>
</dbReference>
<dbReference type="Pfam" id="PF01933">
    <property type="entry name" value="CofD"/>
    <property type="match status" value="1"/>
</dbReference>
<keyword evidence="1" id="KW-0460">Magnesium</keyword>
<comment type="cofactor">
    <cofactor evidence="1">
        <name>Mg(2+)</name>
        <dbReference type="ChEBI" id="CHEBI:18420"/>
    </cofactor>
</comment>
<dbReference type="InterPro" id="IPR038136">
    <property type="entry name" value="CofD-like_dom_sf"/>
</dbReference>
<accession>A0A7K4C2U6</accession>
<evidence type="ECO:0000313" key="2">
    <source>
        <dbReference type="EMBL" id="NQS78886.1"/>
    </source>
</evidence>
<keyword evidence="1 2" id="KW-0808">Transferase</keyword>
<protein>
    <recommendedName>
        <fullName evidence="1">2-phospho-L-lactate transferase</fullName>
        <ecNumber evidence="1">2.7.8.28</ecNumber>
    </recommendedName>
    <alternativeName>
        <fullName evidence="1">EPPG:FO PEP transferase</fullName>
    </alternativeName>
</protein>
<sequence>MITFLSGGTGTPKLLRGMLDLLEERDIAVIVNTAEDIWLSGNHLSPDVDTVMYLVAGVLNTDRWWGIRDDTYITHDLLARLGIEEFIAVGDRDRAVHVARGEMLRGGMRLTEATKALCERLGVRATVLPMTDSPVTTYVKTRQGEMHFQEYWVKHRGALAIEGVVRRSREPPVATPEVIAAIEASDAVVIGPSNPVTSISPILECAGVREALRRHRRVIAVSPFIGDAPVSGPAAALMRASGREPSSVGTYGLYEDFVDVFIQDIRDPVEIEGALRLDTLMVYRGKSLDLAKSIVTLIYGY</sequence>
<dbReference type="NCBIfam" id="TIGR01819">
    <property type="entry name" value="F420_cofD"/>
    <property type="match status" value="1"/>
</dbReference>
<dbReference type="EMBL" id="JABMJE010000163">
    <property type="protein sequence ID" value="NQS78886.1"/>
    <property type="molecule type" value="Genomic_DNA"/>
</dbReference>
<dbReference type="PANTHER" id="PTHR43007">
    <property type="entry name" value="2-PHOSPHO-L-LACTATE TRANSFERASE"/>
    <property type="match status" value="1"/>
</dbReference>
<organism evidence="2 3">
    <name type="scientific">Methanoculleus bourgensis</name>
    <dbReference type="NCBI Taxonomy" id="83986"/>
    <lineage>
        <taxon>Archaea</taxon>
        <taxon>Methanobacteriati</taxon>
        <taxon>Methanobacteriota</taxon>
        <taxon>Stenosarchaea group</taxon>
        <taxon>Methanomicrobia</taxon>
        <taxon>Methanomicrobiales</taxon>
        <taxon>Methanomicrobiaceae</taxon>
        <taxon>Methanoculleus</taxon>
    </lineage>
</organism>
<comment type="similarity">
    <text evidence="1">Belongs to the CofD family.</text>
</comment>
<comment type="caution">
    <text evidence="1">Lacks conserved residue(s) required for the propagation of feature annotation.</text>
</comment>
<dbReference type="EC" id="2.7.8.28" evidence="1"/>
<dbReference type="PANTHER" id="PTHR43007:SF1">
    <property type="entry name" value="2-PHOSPHO-L-LACTATE TRANSFERASE"/>
    <property type="match status" value="1"/>
</dbReference>
<comment type="catalytic activity">
    <reaction evidence="1">
        <text>(2S)-lactyl-2-diphospho-5'-guanosine + 7,8-didemethyl-8-hydroxy-5-deazariboflavin = oxidized coenzyme F420-0 + GMP + H(+)</text>
        <dbReference type="Rhea" id="RHEA:63444"/>
        <dbReference type="ChEBI" id="CHEBI:15378"/>
        <dbReference type="ChEBI" id="CHEBI:58115"/>
        <dbReference type="ChEBI" id="CHEBI:59435"/>
        <dbReference type="ChEBI" id="CHEBI:59904"/>
        <dbReference type="ChEBI" id="CHEBI:59907"/>
        <dbReference type="EC" id="2.7.8.28"/>
    </reaction>
</comment>
<comment type="caution">
    <text evidence="2">The sequence shown here is derived from an EMBL/GenBank/DDBJ whole genome shotgun (WGS) entry which is preliminary data.</text>
</comment>
<reference evidence="2" key="1">
    <citation type="submission" date="2020-05" db="EMBL/GenBank/DDBJ databases">
        <title>The first insight into the ecology of ammonia-tolerant syntrophic propionate oxidizing bacteria.</title>
        <authorList>
            <person name="Singh A."/>
            <person name="Schnurer A."/>
            <person name="Westerholm M."/>
        </authorList>
    </citation>
    <scope>NUCLEOTIDE SEQUENCE</scope>
    <source>
        <strain evidence="2">MAG54</strain>
    </source>
</reference>
<dbReference type="HAMAP" id="MF_01257">
    <property type="entry name" value="CofD"/>
    <property type="match status" value="1"/>
</dbReference>
<comment type="function">
    <text evidence="1">Catalyzes the transfer of the 2-phospholactate moiety from (2S)-lactyl-2-diphospho-5'-guanosine to 7,8-didemethyl-8-hydroxy-5-deazariboflavin (FO) with the formation of oxidized coenzyme F420-0 and GMP.</text>
</comment>
<dbReference type="GO" id="GO:0052645">
    <property type="term" value="P:F420-0 metabolic process"/>
    <property type="evidence" value="ECO:0007669"/>
    <property type="project" value="UniProtKB-UniRule"/>
</dbReference>
<dbReference type="InterPro" id="IPR002882">
    <property type="entry name" value="CofD"/>
</dbReference>
<dbReference type="SUPFAM" id="SSF142338">
    <property type="entry name" value="CofD-like"/>
    <property type="match status" value="1"/>
</dbReference>
<comment type="pathway">
    <text evidence="1">Cofactor biosynthesis; coenzyme F420 biosynthesis.</text>
</comment>
<dbReference type="Gene3D" id="3.40.50.10680">
    <property type="entry name" value="CofD-like domains"/>
    <property type="match status" value="1"/>
</dbReference>
<dbReference type="RefSeq" id="WP_333582445.1">
    <property type="nucleotide sequence ID" value="NZ_DAIMMY010000016.1"/>
</dbReference>